<dbReference type="GO" id="GO:0005737">
    <property type="term" value="C:cytoplasm"/>
    <property type="evidence" value="ECO:0007669"/>
    <property type="project" value="UniProtKB-SubCell"/>
</dbReference>
<feature type="compositionally biased region" description="Basic and acidic residues" evidence="6">
    <location>
        <begin position="1001"/>
        <end position="1015"/>
    </location>
</feature>
<feature type="region of interest" description="Disordered" evidence="6">
    <location>
        <begin position="521"/>
        <end position="543"/>
    </location>
</feature>
<keyword evidence="3" id="KW-0963">Cytoplasm</keyword>
<evidence type="ECO:0000256" key="5">
    <source>
        <dbReference type="SAM" id="Coils"/>
    </source>
</evidence>
<dbReference type="Gene3D" id="2.30.310.10">
    <property type="entry name" value="ibrinogen binding protein from staphylococcus aureus domain"/>
    <property type="match status" value="1"/>
</dbReference>
<feature type="compositionally biased region" description="Acidic residues" evidence="6">
    <location>
        <begin position="771"/>
        <end position="854"/>
    </location>
</feature>
<feature type="region of interest" description="Disordered" evidence="6">
    <location>
        <begin position="765"/>
        <end position="1072"/>
    </location>
</feature>
<gene>
    <name evidence="9" type="ORF">MICPUN_61551</name>
</gene>
<keyword evidence="10" id="KW-1185">Reference proteome</keyword>
<feature type="region of interest" description="Disordered" evidence="6">
    <location>
        <begin position="292"/>
        <end position="330"/>
    </location>
</feature>
<dbReference type="eggNOG" id="KOG2030">
    <property type="taxonomic scope" value="Eukaryota"/>
</dbReference>
<name>C1ECV2_MICCC</name>
<dbReference type="InParanoid" id="C1ECV2"/>
<feature type="domain" description="NFACT protein C-terminal" evidence="8">
    <location>
        <begin position="1077"/>
        <end position="1202"/>
    </location>
</feature>
<dbReference type="PANTHER" id="PTHR15239:SF6">
    <property type="entry name" value="RIBOSOME QUALITY CONTROL COMPLEX SUBUNIT NEMF"/>
    <property type="match status" value="1"/>
</dbReference>
<comment type="subcellular location">
    <subcellularLocation>
        <location evidence="1">Cytoplasm</location>
    </subcellularLocation>
</comment>
<evidence type="ECO:0000259" key="7">
    <source>
        <dbReference type="Pfam" id="PF05670"/>
    </source>
</evidence>
<evidence type="ECO:0000259" key="8">
    <source>
        <dbReference type="Pfam" id="PF11923"/>
    </source>
</evidence>
<dbReference type="STRING" id="296587.C1ECV2"/>
<dbReference type="EMBL" id="CP001329">
    <property type="protein sequence ID" value="ACO65970.1"/>
    <property type="molecule type" value="Genomic_DNA"/>
</dbReference>
<keyword evidence="4 5" id="KW-0175">Coiled coil</keyword>
<dbReference type="Proteomes" id="UP000002009">
    <property type="component" value="Chromosome 9"/>
</dbReference>
<dbReference type="OMA" id="NISATRW"/>
<proteinExistence type="inferred from homology"/>
<dbReference type="InterPro" id="IPR008532">
    <property type="entry name" value="NFACT_RNA-bd"/>
</dbReference>
<dbReference type="FunCoup" id="C1ECV2">
    <property type="interactions" value="1804"/>
</dbReference>
<dbReference type="GO" id="GO:0072344">
    <property type="term" value="P:rescue of stalled ribosome"/>
    <property type="evidence" value="ECO:0007669"/>
    <property type="project" value="TreeGrafter"/>
</dbReference>
<feature type="compositionally biased region" description="Acidic residues" evidence="6">
    <location>
        <begin position="1050"/>
        <end position="1068"/>
    </location>
</feature>
<protein>
    <recommendedName>
        <fullName evidence="11">NFACT RNA-binding domain-containing protein</fullName>
    </recommendedName>
</protein>
<dbReference type="InterPro" id="IPR021846">
    <property type="entry name" value="NFACT-C"/>
</dbReference>
<evidence type="ECO:0000313" key="10">
    <source>
        <dbReference type="Proteomes" id="UP000002009"/>
    </source>
</evidence>
<dbReference type="GeneID" id="8246577"/>
<evidence type="ECO:0000256" key="2">
    <source>
        <dbReference type="ARBA" id="ARBA00008318"/>
    </source>
</evidence>
<evidence type="ECO:0000256" key="3">
    <source>
        <dbReference type="ARBA" id="ARBA00022490"/>
    </source>
</evidence>
<dbReference type="Pfam" id="PF11923">
    <property type="entry name" value="NFACT-C"/>
    <property type="match status" value="1"/>
</dbReference>
<dbReference type="GO" id="GO:1990112">
    <property type="term" value="C:RQC complex"/>
    <property type="evidence" value="ECO:0007669"/>
    <property type="project" value="TreeGrafter"/>
</dbReference>
<dbReference type="OrthoDB" id="207084at2759"/>
<evidence type="ECO:0008006" key="11">
    <source>
        <dbReference type="Google" id="ProtNLM"/>
    </source>
</evidence>
<feature type="compositionally biased region" description="Gly residues" evidence="6">
    <location>
        <begin position="1030"/>
        <end position="1041"/>
    </location>
</feature>
<dbReference type="Pfam" id="PF05833">
    <property type="entry name" value="NFACT_N"/>
    <property type="match status" value="1"/>
</dbReference>
<evidence type="ECO:0000256" key="1">
    <source>
        <dbReference type="ARBA" id="ARBA00004496"/>
    </source>
</evidence>
<accession>C1ECV2</accession>
<feature type="compositionally biased region" description="Basic residues" evidence="6">
    <location>
        <begin position="964"/>
        <end position="978"/>
    </location>
</feature>
<reference evidence="9 10" key="1">
    <citation type="journal article" date="2009" name="Science">
        <title>Green evolution and dynamic adaptations revealed by genomes of the marine picoeukaryotes Micromonas.</title>
        <authorList>
            <person name="Worden A.Z."/>
            <person name="Lee J.H."/>
            <person name="Mock T."/>
            <person name="Rouze P."/>
            <person name="Simmons M.P."/>
            <person name="Aerts A.L."/>
            <person name="Allen A.E."/>
            <person name="Cuvelier M.L."/>
            <person name="Derelle E."/>
            <person name="Everett M.V."/>
            <person name="Foulon E."/>
            <person name="Grimwood J."/>
            <person name="Gundlach H."/>
            <person name="Henrissat B."/>
            <person name="Napoli C."/>
            <person name="McDonald S.M."/>
            <person name="Parker M.S."/>
            <person name="Rombauts S."/>
            <person name="Salamov A."/>
            <person name="Von Dassow P."/>
            <person name="Badger J.H."/>
            <person name="Coutinho P.M."/>
            <person name="Demir E."/>
            <person name="Dubchak I."/>
            <person name="Gentemann C."/>
            <person name="Eikrem W."/>
            <person name="Gready J.E."/>
            <person name="John U."/>
            <person name="Lanier W."/>
            <person name="Lindquist E.A."/>
            <person name="Lucas S."/>
            <person name="Mayer K.F."/>
            <person name="Moreau H."/>
            <person name="Not F."/>
            <person name="Otillar R."/>
            <person name="Panaud O."/>
            <person name="Pangilinan J."/>
            <person name="Paulsen I."/>
            <person name="Piegu B."/>
            <person name="Poliakov A."/>
            <person name="Robbens S."/>
            <person name="Schmutz J."/>
            <person name="Toulza E."/>
            <person name="Wyss T."/>
            <person name="Zelensky A."/>
            <person name="Zhou K."/>
            <person name="Armbrust E.V."/>
            <person name="Bhattacharya D."/>
            <person name="Goodenough U.W."/>
            <person name="Van de Peer Y."/>
            <person name="Grigoriev I.V."/>
        </authorList>
    </citation>
    <scope>NUCLEOTIDE SEQUENCE [LARGE SCALE GENOMIC DNA]</scope>
    <source>
        <strain evidence="10">RCC299 / NOUM17</strain>
    </source>
</reference>
<feature type="compositionally biased region" description="Basic residues" evidence="6">
    <location>
        <begin position="526"/>
        <end position="536"/>
    </location>
</feature>
<dbReference type="GO" id="GO:1990116">
    <property type="term" value="P:ribosome-associated ubiquitin-dependent protein catabolic process"/>
    <property type="evidence" value="ECO:0007669"/>
    <property type="project" value="TreeGrafter"/>
</dbReference>
<dbReference type="KEGG" id="mis:MICPUN_61551"/>
<dbReference type="AlphaFoldDB" id="C1ECV2"/>
<evidence type="ECO:0000313" key="9">
    <source>
        <dbReference type="EMBL" id="ACO65970.1"/>
    </source>
</evidence>
<feature type="compositionally biased region" description="Basic residues" evidence="6">
    <location>
        <begin position="935"/>
        <end position="944"/>
    </location>
</feature>
<dbReference type="InterPro" id="IPR051608">
    <property type="entry name" value="RQC_Subunit_NEMF"/>
</dbReference>
<feature type="region of interest" description="Disordered" evidence="6">
    <location>
        <begin position="189"/>
        <end position="216"/>
    </location>
</feature>
<feature type="region of interest" description="Disordered" evidence="6">
    <location>
        <begin position="1142"/>
        <end position="1175"/>
    </location>
</feature>
<feature type="compositionally biased region" description="Gly residues" evidence="6">
    <location>
        <begin position="1144"/>
        <end position="1159"/>
    </location>
</feature>
<feature type="region of interest" description="Disordered" evidence="6">
    <location>
        <begin position="464"/>
        <end position="501"/>
    </location>
</feature>
<dbReference type="GO" id="GO:0000049">
    <property type="term" value="F:tRNA binding"/>
    <property type="evidence" value="ECO:0007669"/>
    <property type="project" value="TreeGrafter"/>
</dbReference>
<sequence length="1219" mass="131192">MPKQKFNSHDIAASCATLRAKVLGAWLANIFDLDDKRTLLLKFTRSGGATESGEGEKTTVLLESGARFHTTSYARERKADQPSKFNAKLRMHLRGKRLNGVNQMGADRAVAFTFGAGDTEHHLVLELYAQGNIVLCDREWRILTLLRPHRDDARSLVLLGNHPYPRERFRSHVRVDAAALVAALEGRHDDDPLGPKPIEGEGVEGEGIEGAREKRRAPGTVREALCKAFGFGPPVVDRAARMAGIVDGSAAKTPLDDAQVTALGASLGAIDDWFEGVTDGRVEPRGVVTWRIKEGESGEDGATASSPSLDADFEDFSPFPADDVPPPAQFDPKVFRTTEISGGFDAALDLFFASFEARRDRSRREKSANAAAKKLEKVRRDQEARVRALEKERESQELAATLIEYNLTQVDAVLAAVNGALAGGMAWDDLTLMIKEEARAGNPVARLVKTLDLPKNKVTVTLKNHLDVDDDEGDDDGDDGDGGDADDVGEGDAKPRSRRLKRDGGVSVELDLALGAHANAREHFDRKKKHDAKHGKTLAQNKRAVAAAEKKAKEAGARMASKGTGMGIARARVPEWFEKFHWFITTENCLVLSARDAAQADALVVKYLGPDDAFVHADSPGAPVTIVKAPPVRSPALPEAEASMSRLSLSATRVVGSSADGWCGGVPPVSLIQAGAACLCRSAAWDSRHVVSAFWIPPENVRKVTPDGDPLAPGVVWHVGAKTYLPPAPLVMGFGCVFLLRDEDGVRAHVGDRTVKTLKTSPADGVKIDVVADDDDEGDEEMPEDDDEEMSEEPDENGEEEEKEDGDEDDDEEKEKEEHEQQEEEVEERDKEEEEEEEEKEEEEEEEEEGEGNDDGDRKPDGKVRISAKERRMMKKQRKRGGENGMGSDDDDDADPIKPADGSEPQQQPQRDQQRQRQQHQGQQQPGNKPLPRGKSSKAKKAAKKYADQDDEDRELAIALARASGRKGKKGGSKKGAGKRGGGGGSSSDDDIVEPIAANRRQGDRRDRNDSNRDKASRRHGGNLDKKSSFGGGGGGGGGGARRGRPGGDGGEDDDAGVAEEGVAEEDPAAFARRDAERVARVDWFTGCPTFPDAIDFAVCVVAPYAALQSFRYKVKLTPGTQKKGKAGKQALDILCRAPMSSANGGGGGGGGGRDGGGALSSREEKERESSLDSRCKEMMRAAEGAAGDLARLMCGGGVKVSMPAGAAKAMNAGRKGKR</sequence>
<feature type="compositionally biased region" description="Basic and acidic residues" evidence="6">
    <location>
        <begin position="855"/>
        <end position="871"/>
    </location>
</feature>
<dbReference type="PANTHER" id="PTHR15239">
    <property type="entry name" value="NUCLEAR EXPORT MEDIATOR FACTOR NEMF"/>
    <property type="match status" value="1"/>
</dbReference>
<dbReference type="Pfam" id="PF05670">
    <property type="entry name" value="NFACT-R_1"/>
    <property type="match status" value="1"/>
</dbReference>
<feature type="compositionally biased region" description="Basic and acidic residues" evidence="6">
    <location>
        <begin position="1162"/>
        <end position="1175"/>
    </location>
</feature>
<feature type="domain" description="NFACT RNA-binding" evidence="7">
    <location>
        <begin position="579"/>
        <end position="716"/>
    </location>
</feature>
<organism evidence="9 10">
    <name type="scientific">Micromonas commoda (strain RCC299 / NOUM17 / CCMP2709)</name>
    <name type="common">Picoplanktonic green alga</name>
    <dbReference type="NCBI Taxonomy" id="296587"/>
    <lineage>
        <taxon>Eukaryota</taxon>
        <taxon>Viridiplantae</taxon>
        <taxon>Chlorophyta</taxon>
        <taxon>Mamiellophyceae</taxon>
        <taxon>Mamiellales</taxon>
        <taxon>Mamiellaceae</taxon>
        <taxon>Micromonas</taxon>
    </lineage>
</organism>
<comment type="similarity">
    <text evidence="2">Belongs to the NEMF family.</text>
</comment>
<evidence type="ECO:0000256" key="4">
    <source>
        <dbReference type="ARBA" id="ARBA00023054"/>
    </source>
</evidence>
<feature type="compositionally biased region" description="Acidic residues" evidence="6">
    <location>
        <begin position="468"/>
        <end position="490"/>
    </location>
</feature>
<dbReference type="RefSeq" id="XP_002504712.1">
    <property type="nucleotide sequence ID" value="XM_002504666.1"/>
</dbReference>
<feature type="coiled-coil region" evidence="5">
    <location>
        <begin position="365"/>
        <end position="399"/>
    </location>
</feature>
<feature type="compositionally biased region" description="Low complexity" evidence="6">
    <location>
        <begin position="897"/>
        <end position="911"/>
    </location>
</feature>
<dbReference type="GO" id="GO:0043023">
    <property type="term" value="F:ribosomal large subunit binding"/>
    <property type="evidence" value="ECO:0007669"/>
    <property type="project" value="TreeGrafter"/>
</dbReference>
<evidence type="ECO:0000256" key="6">
    <source>
        <dbReference type="SAM" id="MobiDB-lite"/>
    </source>
</evidence>